<sequence>MKNVQTPLTNFKFFGNVWLEEPSYFLDQDGYDILRRYMPLIRALDNEWQHRSKPIWDLQSRFVQFVHEETQAWRQRCSERPAQFLLYPSGSIAAPLAHHLLNPTFHVIDPYSRETDDSSSPTIYLLQENGFSSRNSFMFDQICRREDTHIYLHLWTEDVQKPHDDFVRDLRHHMSAIVEICWGEVAWRKVEQQVELIRFPLWGKYKDVRLYLELEENGSELKRFVFWVLNVQDTALGLAASMVDMSIEGNLYEQFPRHKYPRLTKQQREVRNGLMESVKQELRAAFPVKAHEEEERRSRMDSKRKEKSQQIQTILRDLENSQKIETHKSPLKTGMENDDSELWRIQRQKIQDQAKSWLAVSQRISNKSLPLDPLAKERLGNLENPAVADSDWFDLPMELIAWLQNQDGLKIGGDQISCREGIEKVFRLLGFGEQTLHTGSIKTSPIGEIAAMVGWGENVLPVDRECLTMHFLSSQEKNGRFTS</sequence>
<evidence type="ECO:0000313" key="3">
    <source>
        <dbReference type="Proteomes" id="UP001194746"/>
    </source>
</evidence>
<gene>
    <name evidence="2" type="ORF">FE257_005611</name>
</gene>
<protein>
    <submittedName>
        <fullName evidence="2">Uncharacterized protein</fullName>
    </submittedName>
</protein>
<evidence type="ECO:0000313" key="2">
    <source>
        <dbReference type="EMBL" id="KAF9890745.1"/>
    </source>
</evidence>
<evidence type="ECO:0000256" key="1">
    <source>
        <dbReference type="SAM" id="MobiDB-lite"/>
    </source>
</evidence>
<accession>A0AAD4CQC0</accession>
<name>A0AAD4CQC0_ASPNN</name>
<feature type="compositionally biased region" description="Basic and acidic residues" evidence="1">
    <location>
        <begin position="289"/>
        <end position="308"/>
    </location>
</feature>
<dbReference type="EMBL" id="VCAU01000024">
    <property type="protein sequence ID" value="KAF9890745.1"/>
    <property type="molecule type" value="Genomic_DNA"/>
</dbReference>
<reference evidence="2" key="2">
    <citation type="submission" date="2020-02" db="EMBL/GenBank/DDBJ databases">
        <authorList>
            <person name="Gilchrist C.L.M."/>
            <person name="Chooi Y.-H."/>
        </authorList>
    </citation>
    <scope>NUCLEOTIDE SEQUENCE</scope>
    <source>
        <strain evidence="2">MST-FP2251</strain>
    </source>
</reference>
<reference evidence="2" key="1">
    <citation type="journal article" date="2019" name="Beilstein J. Org. Chem.">
        <title>Nanangenines: drimane sesquiterpenoids as the dominant metabolite cohort of a novel Australian fungus, Aspergillus nanangensis.</title>
        <authorList>
            <person name="Lacey H.J."/>
            <person name="Gilchrist C.L.M."/>
            <person name="Crombie A."/>
            <person name="Kalaitzis J.A."/>
            <person name="Vuong D."/>
            <person name="Rutledge P.J."/>
            <person name="Turner P."/>
            <person name="Pitt J.I."/>
            <person name="Lacey E."/>
            <person name="Chooi Y.H."/>
            <person name="Piggott A.M."/>
        </authorList>
    </citation>
    <scope>NUCLEOTIDE SEQUENCE</scope>
    <source>
        <strain evidence="2">MST-FP2251</strain>
    </source>
</reference>
<proteinExistence type="predicted"/>
<dbReference type="AlphaFoldDB" id="A0AAD4CQC0"/>
<keyword evidence="3" id="KW-1185">Reference proteome</keyword>
<organism evidence="2 3">
    <name type="scientific">Aspergillus nanangensis</name>
    <dbReference type="NCBI Taxonomy" id="2582783"/>
    <lineage>
        <taxon>Eukaryota</taxon>
        <taxon>Fungi</taxon>
        <taxon>Dikarya</taxon>
        <taxon>Ascomycota</taxon>
        <taxon>Pezizomycotina</taxon>
        <taxon>Eurotiomycetes</taxon>
        <taxon>Eurotiomycetidae</taxon>
        <taxon>Eurotiales</taxon>
        <taxon>Aspergillaceae</taxon>
        <taxon>Aspergillus</taxon>
        <taxon>Aspergillus subgen. Circumdati</taxon>
    </lineage>
</organism>
<comment type="caution">
    <text evidence="2">The sequence shown here is derived from an EMBL/GenBank/DDBJ whole genome shotgun (WGS) entry which is preliminary data.</text>
</comment>
<dbReference type="Proteomes" id="UP001194746">
    <property type="component" value="Unassembled WGS sequence"/>
</dbReference>
<feature type="compositionally biased region" description="Basic and acidic residues" evidence="1">
    <location>
        <begin position="316"/>
        <end position="328"/>
    </location>
</feature>
<feature type="region of interest" description="Disordered" evidence="1">
    <location>
        <begin position="289"/>
        <end position="336"/>
    </location>
</feature>